<dbReference type="GO" id="GO:0046872">
    <property type="term" value="F:metal ion binding"/>
    <property type="evidence" value="ECO:0007669"/>
    <property type="project" value="UniProtKB-KW"/>
</dbReference>
<dbReference type="FunFam" id="1.10.600.10:FF:000001">
    <property type="entry name" value="Geranylgeranyl diphosphate synthase"/>
    <property type="match status" value="1"/>
</dbReference>
<dbReference type="NCBIfam" id="NF045485">
    <property type="entry name" value="FPPsyn"/>
    <property type="match status" value="1"/>
</dbReference>
<keyword evidence="5" id="KW-0460">Magnesium</keyword>
<evidence type="ECO:0000256" key="5">
    <source>
        <dbReference type="ARBA" id="ARBA00022842"/>
    </source>
</evidence>
<keyword evidence="3 7" id="KW-0808">Transferase</keyword>
<evidence type="ECO:0000256" key="1">
    <source>
        <dbReference type="ARBA" id="ARBA00001946"/>
    </source>
</evidence>
<evidence type="ECO:0000256" key="6">
    <source>
        <dbReference type="ARBA" id="ARBA00023229"/>
    </source>
</evidence>
<dbReference type="AlphaFoldDB" id="A0A1F4S7D2"/>
<dbReference type="SUPFAM" id="SSF48576">
    <property type="entry name" value="Terpenoid synthases"/>
    <property type="match status" value="1"/>
</dbReference>
<proteinExistence type="inferred from homology"/>
<dbReference type="SFLD" id="SFLDS00005">
    <property type="entry name" value="Isoprenoid_Synthase_Type_I"/>
    <property type="match status" value="1"/>
</dbReference>
<dbReference type="EMBL" id="MEUA01000010">
    <property type="protein sequence ID" value="OGC16348.1"/>
    <property type="molecule type" value="Genomic_DNA"/>
</dbReference>
<dbReference type="Gene3D" id="1.10.600.10">
    <property type="entry name" value="Farnesyl Diphosphate Synthase"/>
    <property type="match status" value="1"/>
</dbReference>
<dbReference type="PANTHER" id="PTHR43281:SF1">
    <property type="entry name" value="FARNESYL DIPHOSPHATE SYNTHASE"/>
    <property type="match status" value="1"/>
</dbReference>
<keyword evidence="4" id="KW-0479">Metal-binding</keyword>
<evidence type="ECO:0000313" key="8">
    <source>
        <dbReference type="EMBL" id="OGC16348.1"/>
    </source>
</evidence>
<dbReference type="InterPro" id="IPR000092">
    <property type="entry name" value="Polyprenyl_synt"/>
</dbReference>
<dbReference type="GO" id="GO:0005737">
    <property type="term" value="C:cytoplasm"/>
    <property type="evidence" value="ECO:0007669"/>
    <property type="project" value="UniProtKB-ARBA"/>
</dbReference>
<sequence length="281" mass="30659">MDKIFIKQIDAALKRYLPKDKSSLSSAMRYSAMIGGKRFRSYLSLEACKICGGKKADVIPAACAIEMIHTFTLIHDDLPCMDNSDLRRGKPSCHKIFGEDIALLAGDALNTLAFEVIAKNCKPAKVAQVISCLSRALINVVYGQVIDIQAERKNVGLKKLREMHLLKTAALVQASLKIGGILGGAKDKQLKAFSNYGYHLGLAFQIADDILDATSDSKALGKPAGLDEKNKKSTYVSILGVEEAKKMASFHSKKAKKALNQFGKKAENLVLLADFVVNREK</sequence>
<dbReference type="GO" id="GO:0016114">
    <property type="term" value="P:terpenoid biosynthetic process"/>
    <property type="evidence" value="ECO:0007669"/>
    <property type="project" value="UniProtKB-ARBA"/>
</dbReference>
<dbReference type="PROSITE" id="PS00444">
    <property type="entry name" value="POLYPRENYL_SYNTHASE_2"/>
    <property type="match status" value="1"/>
</dbReference>
<comment type="caution">
    <text evidence="8">The sequence shown here is derived from an EMBL/GenBank/DDBJ whole genome shotgun (WGS) entry which is preliminary data.</text>
</comment>
<dbReference type="CDD" id="cd00685">
    <property type="entry name" value="Trans_IPPS_HT"/>
    <property type="match status" value="1"/>
</dbReference>
<dbReference type="GO" id="GO:0004659">
    <property type="term" value="F:prenyltransferase activity"/>
    <property type="evidence" value="ECO:0007669"/>
    <property type="project" value="InterPro"/>
</dbReference>
<dbReference type="Proteomes" id="UP000177905">
    <property type="component" value="Unassembled WGS sequence"/>
</dbReference>
<protein>
    <recommendedName>
        <fullName evidence="10">Geranyl transferase</fullName>
    </recommendedName>
</protein>
<name>A0A1F4S7D2_UNCSA</name>
<dbReference type="InterPro" id="IPR053378">
    <property type="entry name" value="Prenyl_diphosphate_synthase"/>
</dbReference>
<gene>
    <name evidence="8" type="ORF">A2290_04555</name>
</gene>
<dbReference type="InterPro" id="IPR008949">
    <property type="entry name" value="Isoprenoid_synthase_dom_sf"/>
</dbReference>
<dbReference type="Pfam" id="PF00348">
    <property type="entry name" value="polyprenyl_synt"/>
    <property type="match status" value="1"/>
</dbReference>
<reference evidence="8 9" key="1">
    <citation type="journal article" date="2016" name="Nat. Commun.">
        <title>Thousands of microbial genomes shed light on interconnected biogeochemical processes in an aquifer system.</title>
        <authorList>
            <person name="Anantharaman K."/>
            <person name="Brown C.T."/>
            <person name="Hug L.A."/>
            <person name="Sharon I."/>
            <person name="Castelle C.J."/>
            <person name="Probst A.J."/>
            <person name="Thomas B.C."/>
            <person name="Singh A."/>
            <person name="Wilkins M.J."/>
            <person name="Karaoz U."/>
            <person name="Brodie E.L."/>
            <person name="Williams K.H."/>
            <person name="Hubbard S.S."/>
            <person name="Banfield J.F."/>
        </authorList>
    </citation>
    <scope>NUCLEOTIDE SEQUENCE [LARGE SCALE GENOMIC DNA]</scope>
</reference>
<evidence type="ECO:0000256" key="4">
    <source>
        <dbReference type="ARBA" id="ARBA00022723"/>
    </source>
</evidence>
<evidence type="ECO:0000256" key="3">
    <source>
        <dbReference type="ARBA" id="ARBA00022679"/>
    </source>
</evidence>
<comment type="cofactor">
    <cofactor evidence="1">
        <name>Mg(2+)</name>
        <dbReference type="ChEBI" id="CHEBI:18420"/>
    </cofactor>
</comment>
<dbReference type="InterPro" id="IPR033749">
    <property type="entry name" value="Polyprenyl_synt_CS"/>
</dbReference>
<keyword evidence="6" id="KW-0414">Isoprene biosynthesis</keyword>
<evidence type="ECO:0000256" key="7">
    <source>
        <dbReference type="RuleBase" id="RU004466"/>
    </source>
</evidence>
<dbReference type="PROSITE" id="PS00723">
    <property type="entry name" value="POLYPRENYL_SYNTHASE_1"/>
    <property type="match status" value="1"/>
</dbReference>
<evidence type="ECO:0000313" key="9">
    <source>
        <dbReference type="Proteomes" id="UP000177905"/>
    </source>
</evidence>
<accession>A0A1F4S7D2</accession>
<dbReference type="SFLD" id="SFLDG01017">
    <property type="entry name" value="Polyprenyl_Transferase_Like"/>
    <property type="match status" value="1"/>
</dbReference>
<evidence type="ECO:0008006" key="10">
    <source>
        <dbReference type="Google" id="ProtNLM"/>
    </source>
</evidence>
<organism evidence="8 9">
    <name type="scientific">candidate division WOR-1 bacterium RIFOXYB2_FULL_36_35</name>
    <dbReference type="NCBI Taxonomy" id="1802578"/>
    <lineage>
        <taxon>Bacteria</taxon>
        <taxon>Bacillati</taxon>
        <taxon>Saganbacteria</taxon>
    </lineage>
</organism>
<dbReference type="PANTHER" id="PTHR43281">
    <property type="entry name" value="FARNESYL DIPHOSPHATE SYNTHASE"/>
    <property type="match status" value="1"/>
</dbReference>
<comment type="similarity">
    <text evidence="2 7">Belongs to the FPP/GGPP synthase family.</text>
</comment>
<evidence type="ECO:0000256" key="2">
    <source>
        <dbReference type="ARBA" id="ARBA00006706"/>
    </source>
</evidence>